<dbReference type="InterPro" id="IPR045584">
    <property type="entry name" value="Pilin-like"/>
</dbReference>
<keyword evidence="10" id="KW-0998">Cell outer membrane</keyword>
<feature type="signal peptide" evidence="11">
    <location>
        <begin position="1"/>
        <end position="32"/>
    </location>
</feature>
<dbReference type="GO" id="GO:0009986">
    <property type="term" value="C:cell surface"/>
    <property type="evidence" value="ECO:0007669"/>
    <property type="project" value="UniProtKB-SubCell"/>
</dbReference>
<evidence type="ECO:0000259" key="13">
    <source>
        <dbReference type="Pfam" id="PF05658"/>
    </source>
</evidence>
<feature type="domain" description="Trimeric autotransporter adhesin YadA-like stalk" evidence="14">
    <location>
        <begin position="903"/>
        <end position="942"/>
    </location>
</feature>
<feature type="domain" description="Trimeric autotransporter adhesin YadA-like stalk" evidence="14">
    <location>
        <begin position="356"/>
        <end position="397"/>
    </location>
</feature>
<evidence type="ECO:0000256" key="2">
    <source>
        <dbReference type="ARBA" id="ARBA00004442"/>
    </source>
</evidence>
<evidence type="ECO:0000259" key="12">
    <source>
        <dbReference type="Pfam" id="PF03895"/>
    </source>
</evidence>
<name>X5LYA4_BARHN</name>
<dbReference type="Pfam" id="PF05658">
    <property type="entry name" value="YadA_head"/>
    <property type="match status" value="3"/>
</dbReference>
<evidence type="ECO:0000256" key="11">
    <source>
        <dbReference type="SAM" id="SignalP"/>
    </source>
</evidence>
<feature type="domain" description="Trimeric autotransporter adhesin YadA-like stalk" evidence="14">
    <location>
        <begin position="1631"/>
        <end position="1656"/>
    </location>
</feature>
<comment type="subcellular location">
    <subcellularLocation>
        <location evidence="2">Cell outer membrane</location>
    </subcellularLocation>
    <subcellularLocation>
        <location evidence="1">Cell surface</location>
    </subcellularLocation>
</comment>
<evidence type="ECO:0000256" key="5">
    <source>
        <dbReference type="ARBA" id="ARBA00022452"/>
    </source>
</evidence>
<feature type="domain" description="Trimeric autotransporter adhesin YadA-like head" evidence="13">
    <location>
        <begin position="189"/>
        <end position="213"/>
    </location>
</feature>
<keyword evidence="5" id="KW-1134">Transmembrane beta strand</keyword>
<dbReference type="InterPro" id="IPR005594">
    <property type="entry name" value="YadA_C"/>
</dbReference>
<keyword evidence="6" id="KW-0812">Transmembrane</keyword>
<evidence type="ECO:0000313" key="16">
    <source>
        <dbReference type="Proteomes" id="UP000019801"/>
    </source>
</evidence>
<feature type="domain" description="Trimeric autotransporter adhesin YadA-like stalk" evidence="14">
    <location>
        <begin position="715"/>
        <end position="753"/>
    </location>
</feature>
<dbReference type="GO" id="GO:0009279">
    <property type="term" value="C:cell outer membrane"/>
    <property type="evidence" value="ECO:0007669"/>
    <property type="project" value="UniProtKB-SubCell"/>
</dbReference>
<evidence type="ECO:0000256" key="10">
    <source>
        <dbReference type="ARBA" id="ARBA00023237"/>
    </source>
</evidence>
<dbReference type="CDD" id="cd12820">
    <property type="entry name" value="LbR_YadA-like"/>
    <property type="match status" value="1"/>
</dbReference>
<dbReference type="RefSeq" id="WP_038486817.1">
    <property type="nucleotide sequence ID" value="NZ_CACVBK010000001.1"/>
</dbReference>
<keyword evidence="7 11" id="KW-0732">Signal</keyword>
<sequence length="1786" mass="188838">MKKLYSTQNWAKAVSLGTAMAALLSSVSPVFAAGVSTTGGIIRNSSGTDVPYPYGSHGSIVFAGDNDFCGVDNVIGRGGDQQKDLTNKITAEQQYENFINNQADNNGRHPYGTTTKKVTWQSEGILTPEGAYMGTNTGGSPNIMPEAYGVYSFVTGCGAAATGNYSTAFGAGATTKAGGAQAFGVSALASGKASVAMGVSSEASGDAAVAIGGLATASGKSSIALGTKTKAEKNYTIAIGLEAEAKASGSIAIGSRNSDRTEEDPNRRVIAEAENAIAIGTHTYAKMDDTVAIGANAQALVKDGVAVGGASVSRVEKGVFGYDPAANAPITDSSIAWKSTAGAFSVGDVNGQITRQITGVAAGTNDTDAVNVAQLRAMKDVVAGAWKISANDTDPTNVNPSDTVDFSVKNSDAGKDNLTIAKNTVDNKHKIEFTLNDNLKLTSVTTGQSSMSEDGFIFANGAKITVDGIDAGDKVITGVKAGEDDTDAVNFKQLKEFTSGIKGGGWKLSVNGADTTDVKANSTVDLFAVKHKDDDGSDTDNTNIRIVKDENNKVSFDLNDYIKVNRVETGITSLSNAGLMIKDGPRVTKGGIHAGGKQITGVAEGTKDADAVNYKQLKAVKEAATTHWQLTVNGERPMSIGQNNTVNLQSADKQGRENIKIVGDNDRNVTFDLADNITVTSVTAGRSKMSDDGFLFDGDKGPRITIDGISAGKKKITEVEEGTDNTDAVNLKQLNEVKGLISEAGGWKLSVNGTGTIDVKAGSTVDLFAVKQKEDDNNESENTNIKIVKSGDNKVSFDLSEYIKVGRVETGLSSMSNAGFMIKDGPNMTKGGINAANTKITGVQKGTNENDAVNVSQLNEVKNQIAGNSLVKWDEEEQLITVGKEKEGTKINIANINNQNRVISGVADGGLGEDSKDAINGSQINKISGDVAKYFGGDAAFANGAFVGPRYNLSTVSADGTVKQKTFEDVGSALTGLDANVKNVNKHIQYVGNKFDKFSQDALLWDDGKQAFVARHEKDGRKTESKITSLLNGDISEDSTDAINGSQIHSMGNEIANYFGGNASFENGVFKKPRYNLTIINSNSEVKQKEYNDVGSALSGLDTNIRNVNHHFVNAMNDIASYFGGGAGYNENGEWNSPAFQVYHINNNGTVTKKPYDNVAEAFEGVNNTFTNIHNQISNITENSLVKQDGEDGLITVGKATGGTSISIANKNSDDRTLSGVKDGNLSKTSTEAVNGSQLFTTNETVSNLIETLNDVHENISNFFGGGANVLDGLAPTYVISGETYRDVGSAFTGVNISIKNLDDKIIEMKENNLVQQEGGASGVITIGAKTAGTKISVAGVGGLGRTISGVKAAENGDEAVNKDQLDKSIKGISKDALLWSEDEQAFVALHEKDGKKTKSKLKSLLDGNISKGSTDAITGNQLYVMSNKLAAYFGGGAKYENGKWTAPSFEIVQVDANGRIVKNSYNTVAEAFDGINSGMSNINNRIDDVINKVDSDALKWNKDKNAYDAGRNGQPSKIINVVDGKIAEGSKDAVNGGQLWKTNERVTKVENRVTDVENHVKIIDKKVDNISNTIADIGDTVINIENKVDTIDNKVNNIAEDAVRYDRDEKGQKTNKITLKGGDPSEPVMIDNVADGKIEKGSKEAVNGGQLHDYTKEQMKIVLDESKHYTDQRVNNIVIDAIDDAVERANNYTNMKFEALNYSIENVRKEARQAAAIGLAVSNLRYNDTPGKLSVGFGSGLWRSQSAFAFGAGYTSESGSIRSNLSITTSGGHWGIGAGFNMTLN</sequence>
<organism evidence="15 16">
    <name type="scientific">Bartonella henselae</name>
    <name type="common">Rochalimaea henselae</name>
    <dbReference type="NCBI Taxonomy" id="38323"/>
    <lineage>
        <taxon>Bacteria</taxon>
        <taxon>Pseudomonadati</taxon>
        <taxon>Pseudomonadota</taxon>
        <taxon>Alphaproteobacteria</taxon>
        <taxon>Hyphomicrobiales</taxon>
        <taxon>Bartonellaceae</taxon>
        <taxon>Bartonella</taxon>
    </lineage>
</organism>
<dbReference type="Gene3D" id="4.10.80.270">
    <property type="match status" value="1"/>
</dbReference>
<evidence type="ECO:0000256" key="4">
    <source>
        <dbReference type="ARBA" id="ARBA00022448"/>
    </source>
</evidence>
<feature type="domain" description="Trimeric autotransporter adhesin YadA-like stalk" evidence="14">
    <location>
        <begin position="1408"/>
        <end position="1439"/>
    </location>
</feature>
<dbReference type="SUPFAM" id="SSF54523">
    <property type="entry name" value="Pili subunits"/>
    <property type="match status" value="1"/>
</dbReference>
<dbReference type="STRING" id="38323.BM1374165_00157"/>
<evidence type="ECO:0000256" key="8">
    <source>
        <dbReference type="ARBA" id="ARBA00022927"/>
    </source>
</evidence>
<feature type="domain" description="Trimeric autotransporter adhesin YadA-like stalk" evidence="14">
    <location>
        <begin position="839"/>
        <end position="868"/>
    </location>
</feature>
<dbReference type="KEGG" id="bhs:BM1374165_00157"/>
<feature type="domain" description="Trimeric autotransporter adhesin YadA-like stalk" evidence="14">
    <location>
        <begin position="1518"/>
        <end position="1558"/>
    </location>
</feature>
<evidence type="ECO:0000313" key="15">
    <source>
        <dbReference type="EMBL" id="CDO46182.1"/>
    </source>
</evidence>
<feature type="domain" description="Trimeric autotransporter adhesin YadA-like head" evidence="13">
    <location>
        <begin position="285"/>
        <end position="309"/>
    </location>
</feature>
<dbReference type="InterPro" id="IPR011049">
    <property type="entry name" value="Serralysin-like_metalloprot_C"/>
</dbReference>
<evidence type="ECO:0000256" key="7">
    <source>
        <dbReference type="ARBA" id="ARBA00022729"/>
    </source>
</evidence>
<keyword evidence="9" id="KW-0472">Membrane</keyword>
<dbReference type="Gene3D" id="6.10.250.2120">
    <property type="match status" value="1"/>
</dbReference>
<dbReference type="PATRIC" id="fig|38323.4.peg.174"/>
<feature type="domain" description="Trimeric autotransporter adhesin YadA-like stalk" evidence="14">
    <location>
        <begin position="476"/>
        <end position="513"/>
    </location>
</feature>
<evidence type="ECO:0000256" key="9">
    <source>
        <dbReference type="ARBA" id="ARBA00023136"/>
    </source>
</evidence>
<dbReference type="Pfam" id="PF03895">
    <property type="entry name" value="YadA_anchor"/>
    <property type="match status" value="1"/>
</dbReference>
<dbReference type="Proteomes" id="UP000019801">
    <property type="component" value="Chromosome I"/>
</dbReference>
<dbReference type="Gene3D" id="2.150.10.10">
    <property type="entry name" value="Serralysin-like metalloprotease, C-terminal"/>
    <property type="match status" value="2"/>
</dbReference>
<feature type="domain" description="Trimeric autotransporter adhesin YadA-like stalk" evidence="14">
    <location>
        <begin position="598"/>
        <end position="636"/>
    </location>
</feature>
<dbReference type="Pfam" id="PF05662">
    <property type="entry name" value="YadA_stalk"/>
    <property type="match status" value="11"/>
</dbReference>
<reference evidence="16" key="1">
    <citation type="submission" date="2013-11" db="EMBL/GenBank/DDBJ databases">
        <title>Genome sequencing of Bartonella spp. isolated from human blood.</title>
        <authorList>
            <person name="Raoult D."/>
        </authorList>
    </citation>
    <scope>NUCLEOTIDE SEQUENCE</scope>
    <source>
        <strain evidence="16">BM1374165</strain>
    </source>
</reference>
<dbReference type="Gene3D" id="2.20.70.140">
    <property type="match status" value="4"/>
</dbReference>
<proteinExistence type="inferred from homology"/>
<evidence type="ECO:0000256" key="6">
    <source>
        <dbReference type="ARBA" id="ARBA00022692"/>
    </source>
</evidence>
<dbReference type="Gene3D" id="6.20.50.100">
    <property type="match status" value="4"/>
</dbReference>
<evidence type="ECO:0000256" key="1">
    <source>
        <dbReference type="ARBA" id="ARBA00004241"/>
    </source>
</evidence>
<dbReference type="Gene3D" id="1.20.5.170">
    <property type="match status" value="5"/>
</dbReference>
<dbReference type="NCBIfam" id="NF033870">
    <property type="entry name" value="VOMP_auto_Cterm"/>
    <property type="match status" value="1"/>
</dbReference>
<accession>X5LYA4</accession>
<keyword evidence="4" id="KW-0813">Transport</keyword>
<dbReference type="Gene3D" id="6.10.250.2030">
    <property type="match status" value="3"/>
</dbReference>
<dbReference type="GO" id="GO:0015031">
    <property type="term" value="P:protein transport"/>
    <property type="evidence" value="ECO:0007669"/>
    <property type="project" value="UniProtKB-KW"/>
</dbReference>
<feature type="domain" description="Trimeric autotransporter adhesin YadA-like C-terminal membrane anchor" evidence="12">
    <location>
        <begin position="1729"/>
        <end position="1784"/>
    </location>
</feature>
<feature type="domain" description="Trimeric autotransporter adhesin YadA-like stalk" evidence="14">
    <location>
        <begin position="1026"/>
        <end position="1067"/>
    </location>
</feature>
<dbReference type="Gene3D" id="3.30.1300.30">
    <property type="entry name" value="GSPII I/J protein-like"/>
    <property type="match status" value="1"/>
</dbReference>
<protein>
    <submittedName>
        <fullName evidence="15">Surface protein/adhesin</fullName>
    </submittedName>
</protein>
<comment type="similarity">
    <text evidence="3">Belongs to the autotransporter-2 (AT-2) (TC 1.B.40) family.</text>
</comment>
<evidence type="ECO:0000259" key="14">
    <source>
        <dbReference type="Pfam" id="PF05662"/>
    </source>
</evidence>
<keyword evidence="8" id="KW-0653">Protein transport</keyword>
<dbReference type="EMBL" id="HG969191">
    <property type="protein sequence ID" value="CDO46182.1"/>
    <property type="molecule type" value="Genomic_DNA"/>
</dbReference>
<feature type="chain" id="PRO_5004959269" evidence="11">
    <location>
        <begin position="33"/>
        <end position="1786"/>
    </location>
</feature>
<dbReference type="SUPFAM" id="SSF101967">
    <property type="entry name" value="Adhesin YadA, collagen-binding domain"/>
    <property type="match status" value="6"/>
</dbReference>
<dbReference type="InterPro" id="IPR008640">
    <property type="entry name" value="Adhesin_Head_dom"/>
</dbReference>
<dbReference type="InterPro" id="IPR008635">
    <property type="entry name" value="Coiled_stalk_dom"/>
</dbReference>
<evidence type="ECO:0000256" key="3">
    <source>
        <dbReference type="ARBA" id="ARBA00005848"/>
    </source>
</evidence>
<feature type="domain" description="Trimeric autotransporter adhesin YadA-like stalk" evidence="14">
    <location>
        <begin position="1219"/>
        <end position="1256"/>
    </location>
</feature>
<feature type="domain" description="Trimeric autotransporter adhesin YadA-like head" evidence="13">
    <location>
        <begin position="217"/>
        <end position="243"/>
    </location>
</feature>
<gene>
    <name evidence="15" type="primary">badA1</name>
    <name evidence="15" type="ORF">BM1374165_00157</name>
</gene>